<keyword evidence="1" id="KW-0805">Transcription regulation</keyword>
<name>A0A1M5HQ12_9SPHI</name>
<evidence type="ECO:0000259" key="4">
    <source>
        <dbReference type="PROSITE" id="PS01124"/>
    </source>
</evidence>
<dbReference type="Proteomes" id="UP000184287">
    <property type="component" value="Unassembled WGS sequence"/>
</dbReference>
<sequence length="262" mass="29907">MQVLPSPHLSHLIRHFLVLESDHVELMDHHFFPDGNSGMVFHYGSPFKQHPDSFIYGQVSKFRHIQSTGKIGMLIVVFQPYGSHLLLGIPAHELSDELIPLSELWKTAARDLEEQVISAPDNGKRIQILENFLSKKSGLCLEADPIITQSLSMIYADHGLSPIHELNKTLQVSERQLERKFKAHIGVSPKNFSNIIRLQFFLKLFRTTSSEKNLTEIAYESGYYDQAHLIREFRKNVGLSPGQYIFKTNRLAVNLVQLPPLL</sequence>
<keyword evidence="6" id="KW-1185">Reference proteome</keyword>
<evidence type="ECO:0000256" key="1">
    <source>
        <dbReference type="ARBA" id="ARBA00023015"/>
    </source>
</evidence>
<dbReference type="InterPro" id="IPR018060">
    <property type="entry name" value="HTH_AraC"/>
</dbReference>
<protein>
    <submittedName>
        <fullName evidence="5">Helix-turn-helix domain-containing protein</fullName>
    </submittedName>
</protein>
<evidence type="ECO:0000313" key="6">
    <source>
        <dbReference type="Proteomes" id="UP000184287"/>
    </source>
</evidence>
<dbReference type="InterPro" id="IPR009057">
    <property type="entry name" value="Homeodomain-like_sf"/>
</dbReference>
<dbReference type="AlphaFoldDB" id="A0A1M5HQ12"/>
<dbReference type="GO" id="GO:0003700">
    <property type="term" value="F:DNA-binding transcription factor activity"/>
    <property type="evidence" value="ECO:0007669"/>
    <property type="project" value="InterPro"/>
</dbReference>
<evidence type="ECO:0000256" key="2">
    <source>
        <dbReference type="ARBA" id="ARBA00023125"/>
    </source>
</evidence>
<evidence type="ECO:0000313" key="5">
    <source>
        <dbReference type="EMBL" id="SHG18007.1"/>
    </source>
</evidence>
<dbReference type="Pfam" id="PF20240">
    <property type="entry name" value="DUF6597"/>
    <property type="match status" value="1"/>
</dbReference>
<accession>A0A1M5HQ12</accession>
<keyword evidence="3" id="KW-0804">Transcription</keyword>
<dbReference type="PROSITE" id="PS01124">
    <property type="entry name" value="HTH_ARAC_FAMILY_2"/>
    <property type="match status" value="1"/>
</dbReference>
<dbReference type="InterPro" id="IPR046532">
    <property type="entry name" value="DUF6597"/>
</dbReference>
<dbReference type="EMBL" id="FQUQ01000004">
    <property type="protein sequence ID" value="SHG18007.1"/>
    <property type="molecule type" value="Genomic_DNA"/>
</dbReference>
<dbReference type="SUPFAM" id="SSF46689">
    <property type="entry name" value="Homeodomain-like"/>
    <property type="match status" value="1"/>
</dbReference>
<dbReference type="RefSeq" id="WP_084529194.1">
    <property type="nucleotide sequence ID" value="NZ_FQUQ01000004.1"/>
</dbReference>
<evidence type="ECO:0000256" key="3">
    <source>
        <dbReference type="ARBA" id="ARBA00023163"/>
    </source>
</evidence>
<dbReference type="Gene3D" id="1.10.10.60">
    <property type="entry name" value="Homeodomain-like"/>
    <property type="match status" value="1"/>
</dbReference>
<proteinExistence type="predicted"/>
<gene>
    <name evidence="5" type="ORF">SAMN04488522_104759</name>
</gene>
<dbReference type="Pfam" id="PF12833">
    <property type="entry name" value="HTH_18"/>
    <property type="match status" value="1"/>
</dbReference>
<dbReference type="PANTHER" id="PTHR46796:SF13">
    <property type="entry name" value="HTH-TYPE TRANSCRIPTIONAL ACTIVATOR RHAS"/>
    <property type="match status" value="1"/>
</dbReference>
<dbReference type="InterPro" id="IPR050204">
    <property type="entry name" value="AraC_XylS_family_regulators"/>
</dbReference>
<keyword evidence="2" id="KW-0238">DNA-binding</keyword>
<dbReference type="PANTHER" id="PTHR46796">
    <property type="entry name" value="HTH-TYPE TRANSCRIPTIONAL ACTIVATOR RHAS-RELATED"/>
    <property type="match status" value="1"/>
</dbReference>
<reference evidence="6" key="1">
    <citation type="submission" date="2016-11" db="EMBL/GenBank/DDBJ databases">
        <authorList>
            <person name="Varghese N."/>
            <person name="Submissions S."/>
        </authorList>
    </citation>
    <scope>NUCLEOTIDE SEQUENCE [LARGE SCALE GENOMIC DNA]</scope>
    <source>
        <strain evidence="6">DSM 16990</strain>
    </source>
</reference>
<dbReference type="STRING" id="288992.SAMN04488522_104759"/>
<dbReference type="OrthoDB" id="511992at2"/>
<dbReference type="SMART" id="SM00342">
    <property type="entry name" value="HTH_ARAC"/>
    <property type="match status" value="1"/>
</dbReference>
<feature type="domain" description="HTH araC/xylS-type" evidence="4">
    <location>
        <begin position="163"/>
        <end position="247"/>
    </location>
</feature>
<organism evidence="5 6">
    <name type="scientific">Pedobacter caeni</name>
    <dbReference type="NCBI Taxonomy" id="288992"/>
    <lineage>
        <taxon>Bacteria</taxon>
        <taxon>Pseudomonadati</taxon>
        <taxon>Bacteroidota</taxon>
        <taxon>Sphingobacteriia</taxon>
        <taxon>Sphingobacteriales</taxon>
        <taxon>Sphingobacteriaceae</taxon>
        <taxon>Pedobacter</taxon>
    </lineage>
</organism>
<dbReference type="GO" id="GO:0043565">
    <property type="term" value="F:sequence-specific DNA binding"/>
    <property type="evidence" value="ECO:0007669"/>
    <property type="project" value="InterPro"/>
</dbReference>